<protein>
    <submittedName>
        <fullName evidence="1">Uncharacterized protein</fullName>
    </submittedName>
</protein>
<proteinExistence type="predicted"/>
<evidence type="ECO:0000313" key="1">
    <source>
        <dbReference type="EMBL" id="GIY20275.1"/>
    </source>
</evidence>
<name>A0AAV4RFL6_CAEEX</name>
<dbReference type="AlphaFoldDB" id="A0AAV4RFL6"/>
<evidence type="ECO:0000313" key="2">
    <source>
        <dbReference type="Proteomes" id="UP001054945"/>
    </source>
</evidence>
<dbReference type="Proteomes" id="UP001054945">
    <property type="component" value="Unassembled WGS sequence"/>
</dbReference>
<keyword evidence="2" id="KW-1185">Reference proteome</keyword>
<feature type="non-terminal residue" evidence="1">
    <location>
        <position position="44"/>
    </location>
</feature>
<sequence length="44" mass="5219">MSICRPTSETKQKVSVQYQRWYDKSRRLEKFSTYSLNIFEVGGA</sequence>
<dbReference type="EMBL" id="BPLR01007864">
    <property type="protein sequence ID" value="GIY20275.1"/>
    <property type="molecule type" value="Genomic_DNA"/>
</dbReference>
<reference evidence="1 2" key="1">
    <citation type="submission" date="2021-06" db="EMBL/GenBank/DDBJ databases">
        <title>Caerostris extrusa draft genome.</title>
        <authorList>
            <person name="Kono N."/>
            <person name="Arakawa K."/>
        </authorList>
    </citation>
    <scope>NUCLEOTIDE SEQUENCE [LARGE SCALE GENOMIC DNA]</scope>
</reference>
<accession>A0AAV4RFL6</accession>
<organism evidence="1 2">
    <name type="scientific">Caerostris extrusa</name>
    <name type="common">Bark spider</name>
    <name type="synonym">Caerostris bankana</name>
    <dbReference type="NCBI Taxonomy" id="172846"/>
    <lineage>
        <taxon>Eukaryota</taxon>
        <taxon>Metazoa</taxon>
        <taxon>Ecdysozoa</taxon>
        <taxon>Arthropoda</taxon>
        <taxon>Chelicerata</taxon>
        <taxon>Arachnida</taxon>
        <taxon>Araneae</taxon>
        <taxon>Araneomorphae</taxon>
        <taxon>Entelegynae</taxon>
        <taxon>Araneoidea</taxon>
        <taxon>Araneidae</taxon>
        <taxon>Caerostris</taxon>
    </lineage>
</organism>
<gene>
    <name evidence="1" type="ORF">CEXT_659111</name>
</gene>
<comment type="caution">
    <text evidence="1">The sequence shown here is derived from an EMBL/GenBank/DDBJ whole genome shotgun (WGS) entry which is preliminary data.</text>
</comment>